<dbReference type="EMBL" id="AGXG01000143">
    <property type="protein sequence ID" value="EIY18589.1"/>
    <property type="molecule type" value="Genomic_DNA"/>
</dbReference>
<comment type="caution">
    <text evidence="1">The sequence shown here is derived from an EMBL/GenBank/DDBJ whole genome shotgun (WGS) entry which is preliminary data.</text>
</comment>
<reference evidence="1 2" key="1">
    <citation type="submission" date="2012-02" db="EMBL/GenBank/DDBJ databases">
        <title>The Genome Sequence of Bacteroides cellulosilyticus CL02T12C19.</title>
        <authorList>
            <consortium name="The Broad Institute Genome Sequencing Platform"/>
            <person name="Earl A."/>
            <person name="Ward D."/>
            <person name="Feldgarden M."/>
            <person name="Gevers D."/>
            <person name="Zitomersky N.L."/>
            <person name="Coyne M.J."/>
            <person name="Comstock L.E."/>
            <person name="Young S.K."/>
            <person name="Zeng Q."/>
            <person name="Gargeya S."/>
            <person name="Fitzgerald M."/>
            <person name="Haas B."/>
            <person name="Abouelleil A."/>
            <person name="Alvarado L."/>
            <person name="Arachchi H.M."/>
            <person name="Berlin A."/>
            <person name="Chapman S.B."/>
            <person name="Gearin G."/>
            <person name="Goldberg J."/>
            <person name="Griggs A."/>
            <person name="Gujja S."/>
            <person name="Hansen M."/>
            <person name="Heiman D."/>
            <person name="Howarth C."/>
            <person name="Larimer J."/>
            <person name="Lui A."/>
            <person name="MacDonald P.J.P."/>
            <person name="McCowen C."/>
            <person name="Montmayeur A."/>
            <person name="Murphy C."/>
            <person name="Neiman D."/>
            <person name="Pearson M."/>
            <person name="Priest M."/>
            <person name="Roberts A."/>
            <person name="Saif S."/>
            <person name="Shea T."/>
            <person name="Sisk P."/>
            <person name="Stolte C."/>
            <person name="Sykes S."/>
            <person name="Wortman J."/>
            <person name="Nusbaum C."/>
            <person name="Birren B."/>
        </authorList>
    </citation>
    <scope>NUCLEOTIDE SEQUENCE [LARGE SCALE GENOMIC DNA]</scope>
    <source>
        <strain evidence="1 2">CL02T12C19</strain>
    </source>
</reference>
<dbReference type="AlphaFoldDB" id="I9EF10"/>
<keyword evidence="2" id="KW-1185">Reference proteome</keyword>
<gene>
    <name evidence="1" type="ORF">HMPREF1062_05787</name>
</gene>
<dbReference type="Proteomes" id="UP000003741">
    <property type="component" value="Unassembled WGS sequence"/>
</dbReference>
<name>I9EF10_9BACE</name>
<accession>I9EF10</accession>
<sequence>MWECGLKLSDPGTWFTVRPSLLMWECGLKHTRPGSNNARPEVTPYVGVWI</sequence>
<feature type="non-terminal residue" evidence="1">
    <location>
        <position position="50"/>
    </location>
</feature>
<proteinExistence type="predicted"/>
<evidence type="ECO:0000313" key="2">
    <source>
        <dbReference type="Proteomes" id="UP000003741"/>
    </source>
</evidence>
<protein>
    <submittedName>
        <fullName evidence="1">Uncharacterized protein</fullName>
    </submittedName>
</protein>
<dbReference type="HOGENOM" id="CLU_3128523_0_0_10"/>
<organism evidence="1 2">
    <name type="scientific">Bacteroides cellulosilyticus CL02T12C19</name>
    <dbReference type="NCBI Taxonomy" id="997874"/>
    <lineage>
        <taxon>Bacteria</taxon>
        <taxon>Pseudomonadati</taxon>
        <taxon>Bacteroidota</taxon>
        <taxon>Bacteroidia</taxon>
        <taxon>Bacteroidales</taxon>
        <taxon>Bacteroidaceae</taxon>
        <taxon>Bacteroides</taxon>
    </lineage>
</organism>
<evidence type="ECO:0000313" key="1">
    <source>
        <dbReference type="EMBL" id="EIY18589.1"/>
    </source>
</evidence>